<sequence length="529" mass="58426">MMVLCNTCMFENEKTWMRFVENNSTDEFHKNFDNAIDKAQKDFGKAYPMIVGGKEIFSDDVFQVRSPADKNIVLANFPLATKDDVLRAIETARESFYKWSLVSYKKRVQIFREVADTFSQNKFSLAAIMSFENGKNRLEAMGDLDESIDFMRFYAEQLEINEGFSKETKSASPNEKTRSVLKPYGVWGIISPFNFPSAIAIGMTSGALITGNTVVLKPSSDAPISGFKFVEQIYHKLPPATINFVTGAGSIVGKTIIESNMVDGIAFTGSKEVGMTGYSTFETTKPRPFISEMGGKNPTIVSSSSDVEKAVDGVMRAAFGFSGQKCSACSRVYVQKSIANKFLERLVAKTSALKIGKPWERDAYIGPVINDAAVKKFQRAAEIAKKDGIILCGGSLVSDEQHKDGNFVTPTIVVHLPKDHELIREELFLPFLCVEEFENFDEALVMANKSNYGLTAGIFSQDKNEIEKFFEKIEAGVTYANRAASATTGAMVGAQPFVGWKDSGISGKGAGGVYYLLQFLREQTQTRCE</sequence>
<evidence type="ECO:0000259" key="6">
    <source>
        <dbReference type="Pfam" id="PF00171"/>
    </source>
</evidence>
<dbReference type="Gene3D" id="3.40.309.10">
    <property type="entry name" value="Aldehyde Dehydrogenase, Chain A, domain 2"/>
    <property type="match status" value="1"/>
</dbReference>
<dbReference type="InterPro" id="IPR050485">
    <property type="entry name" value="Proline_metab_enzyme"/>
</dbReference>
<name>A0A2H1FCW3_9ARCH</name>
<dbReference type="GO" id="GO:0010133">
    <property type="term" value="P:L-proline catabolic process to L-glutamate"/>
    <property type="evidence" value="ECO:0007669"/>
    <property type="project" value="TreeGrafter"/>
</dbReference>
<evidence type="ECO:0000313" key="7">
    <source>
        <dbReference type="EMBL" id="SMH70606.1"/>
    </source>
</evidence>
<dbReference type="InterPro" id="IPR016161">
    <property type="entry name" value="Ald_DH/histidinol_DH"/>
</dbReference>
<dbReference type="PROSITE" id="PS00070">
    <property type="entry name" value="ALDEHYDE_DEHYDR_CYS"/>
    <property type="match status" value="1"/>
</dbReference>
<dbReference type="Proteomes" id="UP000230607">
    <property type="component" value="Chromosome 1"/>
</dbReference>
<dbReference type="InterPro" id="IPR016163">
    <property type="entry name" value="Ald_DH_C"/>
</dbReference>
<keyword evidence="4" id="KW-0520">NAD</keyword>
<dbReference type="PANTHER" id="PTHR42862:SF1">
    <property type="entry name" value="DELTA-1-PYRROLINE-5-CARBOXYLATE DEHYDROGENASE 2, ISOFORM A-RELATED"/>
    <property type="match status" value="1"/>
</dbReference>
<evidence type="ECO:0000256" key="1">
    <source>
        <dbReference type="ARBA" id="ARBA00004786"/>
    </source>
</evidence>
<evidence type="ECO:0000256" key="5">
    <source>
        <dbReference type="ARBA" id="ARBA00048142"/>
    </source>
</evidence>
<proteinExistence type="predicted"/>
<reference evidence="8" key="1">
    <citation type="submission" date="2017-03" db="EMBL/GenBank/DDBJ databases">
        <authorList>
            <person name="Herbold C."/>
        </authorList>
    </citation>
    <scope>NUCLEOTIDE SEQUENCE [LARGE SCALE GENOMIC DNA]</scope>
</reference>
<comment type="pathway">
    <text evidence="1">Amino-acid degradation; L-proline degradation into L-glutamate; L-glutamate from L-proline: step 2/2.</text>
</comment>
<dbReference type="InterPro" id="IPR016162">
    <property type="entry name" value="Ald_DH_N"/>
</dbReference>
<dbReference type="GO" id="GO:0003842">
    <property type="term" value="F:L-glutamate gamma-semialdehyde dehydrogenase activity"/>
    <property type="evidence" value="ECO:0007669"/>
    <property type="project" value="UniProtKB-EC"/>
</dbReference>
<keyword evidence="3" id="KW-0560">Oxidoreductase</keyword>
<accession>A0A2H1FCW3</accession>
<protein>
    <recommendedName>
        <fullName evidence="2">L-glutamate gamma-semialdehyde dehydrogenase</fullName>
        <ecNumber evidence="2">1.2.1.88</ecNumber>
    </recommendedName>
</protein>
<evidence type="ECO:0000313" key="8">
    <source>
        <dbReference type="Proteomes" id="UP000230607"/>
    </source>
</evidence>
<dbReference type="AlphaFoldDB" id="A0A2H1FCW3"/>
<gene>
    <name evidence="7" type="ORF">NCS_10413</name>
</gene>
<dbReference type="GO" id="GO:0009898">
    <property type="term" value="C:cytoplasmic side of plasma membrane"/>
    <property type="evidence" value="ECO:0007669"/>
    <property type="project" value="TreeGrafter"/>
</dbReference>
<dbReference type="PANTHER" id="PTHR42862">
    <property type="entry name" value="DELTA-1-PYRROLINE-5-CARBOXYLATE DEHYDROGENASE 1, ISOFORM A-RELATED"/>
    <property type="match status" value="1"/>
</dbReference>
<organism evidence="7 8">
    <name type="scientific">Candidatus Nitrosotalea okcheonensis</name>
    <dbReference type="NCBI Taxonomy" id="1903276"/>
    <lineage>
        <taxon>Archaea</taxon>
        <taxon>Nitrososphaerota</taxon>
        <taxon>Nitrososphaeria</taxon>
        <taxon>Nitrosotaleales</taxon>
        <taxon>Nitrosotaleaceae</taxon>
        <taxon>Nitrosotalea</taxon>
    </lineage>
</organism>
<dbReference type="EC" id="1.2.1.88" evidence="2"/>
<dbReference type="FunFam" id="3.40.309.10:FF:000005">
    <property type="entry name" value="1-pyrroline-5-carboxylate dehydrogenase 1"/>
    <property type="match status" value="1"/>
</dbReference>
<dbReference type="Gene3D" id="3.40.605.10">
    <property type="entry name" value="Aldehyde Dehydrogenase, Chain A, domain 1"/>
    <property type="match status" value="1"/>
</dbReference>
<evidence type="ECO:0000256" key="2">
    <source>
        <dbReference type="ARBA" id="ARBA00012884"/>
    </source>
</evidence>
<feature type="domain" description="Aldehyde dehydrogenase" evidence="6">
    <location>
        <begin position="61"/>
        <end position="523"/>
    </location>
</feature>
<dbReference type="InterPro" id="IPR016160">
    <property type="entry name" value="Ald_DH_CS_CYS"/>
</dbReference>
<evidence type="ECO:0000256" key="4">
    <source>
        <dbReference type="ARBA" id="ARBA00023027"/>
    </source>
</evidence>
<evidence type="ECO:0000256" key="3">
    <source>
        <dbReference type="ARBA" id="ARBA00023002"/>
    </source>
</evidence>
<dbReference type="EMBL" id="LT841358">
    <property type="protein sequence ID" value="SMH70606.1"/>
    <property type="molecule type" value="Genomic_DNA"/>
</dbReference>
<dbReference type="Pfam" id="PF00171">
    <property type="entry name" value="Aldedh"/>
    <property type="match status" value="1"/>
</dbReference>
<comment type="catalytic activity">
    <reaction evidence="5">
        <text>L-glutamate 5-semialdehyde + NAD(+) + H2O = L-glutamate + NADH + 2 H(+)</text>
        <dbReference type="Rhea" id="RHEA:30235"/>
        <dbReference type="ChEBI" id="CHEBI:15377"/>
        <dbReference type="ChEBI" id="CHEBI:15378"/>
        <dbReference type="ChEBI" id="CHEBI:29985"/>
        <dbReference type="ChEBI" id="CHEBI:57540"/>
        <dbReference type="ChEBI" id="CHEBI:57945"/>
        <dbReference type="ChEBI" id="CHEBI:58066"/>
        <dbReference type="EC" id="1.2.1.88"/>
    </reaction>
</comment>
<dbReference type="SUPFAM" id="SSF53720">
    <property type="entry name" value="ALDH-like"/>
    <property type="match status" value="1"/>
</dbReference>
<keyword evidence="8" id="KW-1185">Reference proteome</keyword>
<dbReference type="InterPro" id="IPR015590">
    <property type="entry name" value="Aldehyde_DH_dom"/>
</dbReference>